<dbReference type="AlphaFoldDB" id="A0A1X7V366"/>
<sequence>MGGLVIHHHEIRDLFHDLFSLVWSCTVKEPVIWDGSLSDPQCETLIAEFSAKGVWQPQATALFDVHVINTDAPSYINKTPDTVLKNAEKEKKMKYGCACKDRHASVTPLCISIDGLIGKEMESFDQHLAESLATNHTTLGKSQTVLLTDSCCVLEDLVINGGGSDQELPTAEVKRTMLVVAVKKATTKRVVEIWDSTMQVW</sequence>
<proteinExistence type="predicted"/>
<protein>
    <submittedName>
        <fullName evidence="1">Uncharacterized protein</fullName>
    </submittedName>
</protein>
<evidence type="ECO:0000313" key="1">
    <source>
        <dbReference type="EnsemblMetazoa" id="Aqu2.1.34700_001"/>
    </source>
</evidence>
<dbReference type="InParanoid" id="A0A1X7V366"/>
<reference evidence="1" key="1">
    <citation type="submission" date="2017-05" db="UniProtKB">
        <authorList>
            <consortium name="EnsemblMetazoa"/>
        </authorList>
    </citation>
    <scope>IDENTIFICATION</scope>
</reference>
<dbReference type="EnsemblMetazoa" id="Aqu2.1.34700_001">
    <property type="protein sequence ID" value="Aqu2.1.34700_001"/>
    <property type="gene ID" value="Aqu2.1.34700"/>
</dbReference>
<accession>A0A1X7V366</accession>
<name>A0A1X7V366_AMPQE</name>
<organism evidence="1">
    <name type="scientific">Amphimedon queenslandica</name>
    <name type="common">Sponge</name>
    <dbReference type="NCBI Taxonomy" id="400682"/>
    <lineage>
        <taxon>Eukaryota</taxon>
        <taxon>Metazoa</taxon>
        <taxon>Porifera</taxon>
        <taxon>Demospongiae</taxon>
        <taxon>Heteroscleromorpha</taxon>
        <taxon>Haplosclerida</taxon>
        <taxon>Niphatidae</taxon>
        <taxon>Amphimedon</taxon>
    </lineage>
</organism>
<dbReference type="OrthoDB" id="8118845at2759"/>